<dbReference type="AlphaFoldDB" id="A0A5B0EI58"/>
<proteinExistence type="predicted"/>
<dbReference type="Gene3D" id="3.30.870.10">
    <property type="entry name" value="Endonuclease Chain A"/>
    <property type="match status" value="2"/>
</dbReference>
<accession>A0A5B0EI58</accession>
<keyword evidence="8" id="KW-0443">Lipid metabolism</keyword>
<evidence type="ECO:0000256" key="1">
    <source>
        <dbReference type="ARBA" id="ARBA00004651"/>
    </source>
</evidence>
<evidence type="ECO:0000256" key="11">
    <source>
        <dbReference type="ARBA" id="ARBA00023264"/>
    </source>
</evidence>
<evidence type="ECO:0000256" key="13">
    <source>
        <dbReference type="SAM" id="Phobius"/>
    </source>
</evidence>
<dbReference type="EC" id="2.7.8.-" evidence="12"/>
<evidence type="ECO:0000256" key="5">
    <source>
        <dbReference type="ARBA" id="ARBA00022692"/>
    </source>
</evidence>
<dbReference type="Pfam" id="PF13091">
    <property type="entry name" value="PLDc_2"/>
    <property type="match status" value="2"/>
</dbReference>
<dbReference type="RefSeq" id="WP_007270034.1">
    <property type="nucleotide sequence ID" value="NZ_JBITUG010000006.1"/>
</dbReference>
<comment type="subcellular location">
    <subcellularLocation>
        <location evidence="1">Cell membrane</location>
        <topology evidence="1">Multi-pass membrane protein</topology>
    </subcellularLocation>
</comment>
<dbReference type="NCBIfam" id="TIGR04265">
    <property type="entry name" value="bac_cardiolipin"/>
    <property type="match status" value="1"/>
</dbReference>
<dbReference type="PANTHER" id="PTHR21248:SF22">
    <property type="entry name" value="PHOSPHOLIPASE D"/>
    <property type="match status" value="1"/>
</dbReference>
<evidence type="ECO:0000259" key="14">
    <source>
        <dbReference type="PROSITE" id="PS50035"/>
    </source>
</evidence>
<evidence type="ECO:0000256" key="7">
    <source>
        <dbReference type="ARBA" id="ARBA00022989"/>
    </source>
</evidence>
<evidence type="ECO:0000256" key="2">
    <source>
        <dbReference type="ARBA" id="ARBA00022475"/>
    </source>
</evidence>
<evidence type="ECO:0000256" key="4">
    <source>
        <dbReference type="ARBA" id="ARBA00022679"/>
    </source>
</evidence>
<dbReference type="InterPro" id="IPR022924">
    <property type="entry name" value="Cardiolipin_synthase"/>
</dbReference>
<gene>
    <name evidence="15" type="primary">cls</name>
    <name evidence="15" type="ORF">FQ154_05795</name>
</gene>
<reference evidence="15 16" key="1">
    <citation type="submission" date="2019-07" db="EMBL/GenBank/DDBJ databases">
        <title>Analysis of the biochemical properties, biological activity and biotechnological potential of siderophores and biosurfactants produced by Antarctic psychrotolerant bacteria.</title>
        <authorList>
            <person name="Styczynski M."/>
            <person name="Krucon T."/>
            <person name="Decewicz P."/>
            <person name="Dziewit L."/>
        </authorList>
    </citation>
    <scope>NUCLEOTIDE SEQUENCE [LARGE SCALE GENOMIC DNA]</scope>
    <source>
        <strain evidence="15 16">ANT_H27</strain>
    </source>
</reference>
<dbReference type="SUPFAM" id="SSF56024">
    <property type="entry name" value="Phospholipase D/nuclease"/>
    <property type="match status" value="2"/>
</dbReference>
<evidence type="ECO:0000256" key="6">
    <source>
        <dbReference type="ARBA" id="ARBA00022737"/>
    </source>
</evidence>
<keyword evidence="11" id="KW-1208">Phospholipid metabolism</keyword>
<keyword evidence="10" id="KW-0594">Phospholipid biosynthesis</keyword>
<evidence type="ECO:0000256" key="9">
    <source>
        <dbReference type="ARBA" id="ARBA00023136"/>
    </source>
</evidence>
<evidence type="ECO:0000256" key="10">
    <source>
        <dbReference type="ARBA" id="ARBA00023209"/>
    </source>
</evidence>
<dbReference type="CDD" id="cd09158">
    <property type="entry name" value="PLDc_EcCLS_like_2"/>
    <property type="match status" value="1"/>
</dbReference>
<dbReference type="InterPro" id="IPR027379">
    <property type="entry name" value="CLS_N"/>
</dbReference>
<keyword evidence="9 13" id="KW-0472">Membrane</keyword>
<name>A0A5B0EI58_9MICC</name>
<evidence type="ECO:0000256" key="8">
    <source>
        <dbReference type="ARBA" id="ARBA00023098"/>
    </source>
</evidence>
<dbReference type="SMART" id="SM00155">
    <property type="entry name" value="PLDc"/>
    <property type="match status" value="2"/>
</dbReference>
<keyword evidence="2" id="KW-1003">Cell membrane</keyword>
<dbReference type="InterPro" id="IPR001736">
    <property type="entry name" value="PLipase_D/transphosphatidylase"/>
</dbReference>
<comment type="caution">
    <text evidence="15">The sequence shown here is derived from an EMBL/GenBank/DDBJ whole genome shotgun (WGS) entry which is preliminary data.</text>
</comment>
<evidence type="ECO:0000256" key="12">
    <source>
        <dbReference type="NCBIfam" id="TIGR04265"/>
    </source>
</evidence>
<sequence length="502" mass="56411">MFTAAWWWASALVVIDLAIRVLAIIFVPRNRKPTSGMAWLLAIFLIPYAGVLAFLLIGSPKLPRKRREVQQEITEFMRSVSAEERLEQTHEGNPAWFNSLVDMNSTYGGLPMLAGNSGRLLGDYAGTIKTMADAVDAATNYVHVQFYILSSDESTKVFFAALERAVARGVHVNVMMDHWASRGKPYYAHTKDRLEAMGASWTLMLPLQPLKGKFQRPDLRNHRKILVIDGTVGYMGSLNMISRDYNVSKNIKRGLLWKELVVELRGPGVAALDAVFISDWYSETGEVIIEGVRREEMVTNDASLARLSDALIDHQAEEGTMLTQVVPSGPGFERENNLRLFLGLIHAAQKRIVITSPYFVPDESLMYAVTSAVARGVPVDLFVSEIGDQALVYHAQRSYYEQLLRAGVNIYLYPAPYILHAKHFTIDDETALIGSSNMDMRSFGLNMEVSMLVRDADFVAQMRAVEDEYREVSRLLTLEEWLKQPLRSTVLDNLARLTSALQ</sequence>
<dbReference type="PROSITE" id="PS50035">
    <property type="entry name" value="PLD"/>
    <property type="match status" value="2"/>
</dbReference>
<dbReference type="PANTHER" id="PTHR21248">
    <property type="entry name" value="CARDIOLIPIN SYNTHASE"/>
    <property type="match status" value="1"/>
</dbReference>
<keyword evidence="6" id="KW-0677">Repeat</keyword>
<keyword evidence="4" id="KW-0808">Transferase</keyword>
<evidence type="ECO:0000313" key="15">
    <source>
        <dbReference type="EMBL" id="KAA0978737.1"/>
    </source>
</evidence>
<feature type="domain" description="PLD phosphodiesterase" evidence="14">
    <location>
        <begin position="217"/>
        <end position="244"/>
    </location>
</feature>
<dbReference type="InterPro" id="IPR025202">
    <property type="entry name" value="PLD-like_dom"/>
</dbReference>
<dbReference type="GO" id="GO:0032049">
    <property type="term" value="P:cardiolipin biosynthetic process"/>
    <property type="evidence" value="ECO:0007669"/>
    <property type="project" value="UniProtKB-UniRule"/>
</dbReference>
<dbReference type="GO" id="GO:0008808">
    <property type="term" value="F:cardiolipin synthase activity"/>
    <property type="evidence" value="ECO:0007669"/>
    <property type="project" value="UniProtKB-UniRule"/>
</dbReference>
<dbReference type="EMBL" id="VOBL01000004">
    <property type="protein sequence ID" value="KAA0978737.1"/>
    <property type="molecule type" value="Genomic_DNA"/>
</dbReference>
<keyword evidence="3" id="KW-0444">Lipid biosynthesis</keyword>
<protein>
    <recommendedName>
        <fullName evidence="12">Cardiolipin synthase</fullName>
        <ecNumber evidence="12">2.7.8.-</ecNumber>
    </recommendedName>
</protein>
<organism evidence="15 16">
    <name type="scientific">Paeniglutamicibacter gangotriensis</name>
    <dbReference type="NCBI Taxonomy" id="254787"/>
    <lineage>
        <taxon>Bacteria</taxon>
        <taxon>Bacillati</taxon>
        <taxon>Actinomycetota</taxon>
        <taxon>Actinomycetes</taxon>
        <taxon>Micrococcales</taxon>
        <taxon>Micrococcaceae</taxon>
        <taxon>Paeniglutamicibacter</taxon>
    </lineage>
</organism>
<feature type="domain" description="PLD phosphodiesterase" evidence="14">
    <location>
        <begin position="415"/>
        <end position="442"/>
    </location>
</feature>
<dbReference type="OrthoDB" id="9762009at2"/>
<dbReference type="GO" id="GO:0005886">
    <property type="term" value="C:plasma membrane"/>
    <property type="evidence" value="ECO:0007669"/>
    <property type="project" value="UniProtKB-SubCell"/>
</dbReference>
<feature type="transmembrane region" description="Helical" evidence="13">
    <location>
        <begin position="39"/>
        <end position="58"/>
    </location>
</feature>
<feature type="transmembrane region" description="Helical" evidence="13">
    <location>
        <begin position="6"/>
        <end position="27"/>
    </location>
</feature>
<evidence type="ECO:0000313" key="16">
    <source>
        <dbReference type="Proteomes" id="UP000323856"/>
    </source>
</evidence>
<keyword evidence="7 13" id="KW-1133">Transmembrane helix</keyword>
<evidence type="ECO:0000256" key="3">
    <source>
        <dbReference type="ARBA" id="ARBA00022516"/>
    </source>
</evidence>
<dbReference type="Pfam" id="PF13396">
    <property type="entry name" value="PLDc_N"/>
    <property type="match status" value="1"/>
</dbReference>
<keyword evidence="5 13" id="KW-0812">Transmembrane</keyword>
<dbReference type="Proteomes" id="UP000323856">
    <property type="component" value="Unassembled WGS sequence"/>
</dbReference>